<name>A0A9Q9IQH5_9ACTN</name>
<dbReference type="OrthoDB" id="9814695at2"/>
<dbReference type="InterPro" id="IPR050172">
    <property type="entry name" value="SsuD_RutA_monooxygenase"/>
</dbReference>
<dbReference type="GO" id="GO:0008726">
    <property type="term" value="F:alkanesulfonate monooxygenase activity"/>
    <property type="evidence" value="ECO:0007669"/>
    <property type="project" value="TreeGrafter"/>
</dbReference>
<protein>
    <submittedName>
        <fullName evidence="6">LLM class flavin-dependent oxidoreductase</fullName>
    </submittedName>
</protein>
<evidence type="ECO:0000256" key="2">
    <source>
        <dbReference type="ARBA" id="ARBA00022643"/>
    </source>
</evidence>
<evidence type="ECO:0000256" key="3">
    <source>
        <dbReference type="ARBA" id="ARBA00023002"/>
    </source>
</evidence>
<dbReference type="Gene3D" id="3.20.20.30">
    <property type="entry name" value="Luciferase-like domain"/>
    <property type="match status" value="1"/>
</dbReference>
<dbReference type="CDD" id="cd01094">
    <property type="entry name" value="Alkanesulfonate_monoxygenase"/>
    <property type="match status" value="1"/>
</dbReference>
<dbReference type="PANTHER" id="PTHR42847:SF4">
    <property type="entry name" value="ALKANESULFONATE MONOOXYGENASE-RELATED"/>
    <property type="match status" value="1"/>
</dbReference>
<evidence type="ECO:0000313" key="6">
    <source>
        <dbReference type="EMBL" id="UWZ57148.1"/>
    </source>
</evidence>
<keyword evidence="3" id="KW-0560">Oxidoreductase</keyword>
<dbReference type="Proteomes" id="UP001058003">
    <property type="component" value="Chromosome"/>
</dbReference>
<keyword evidence="7" id="KW-1185">Reference proteome</keyword>
<dbReference type="EMBL" id="CP073767">
    <property type="protein sequence ID" value="UWZ57148.1"/>
    <property type="molecule type" value="Genomic_DNA"/>
</dbReference>
<keyword evidence="1" id="KW-0285">Flavoprotein</keyword>
<dbReference type="AlphaFoldDB" id="A0A9Q9IQH5"/>
<evidence type="ECO:0000313" key="7">
    <source>
        <dbReference type="Proteomes" id="UP001058003"/>
    </source>
</evidence>
<dbReference type="Pfam" id="PF00296">
    <property type="entry name" value="Bac_luciferase"/>
    <property type="match status" value="1"/>
</dbReference>
<dbReference type="SUPFAM" id="SSF51679">
    <property type="entry name" value="Bacterial luciferase-like"/>
    <property type="match status" value="1"/>
</dbReference>
<accession>A0A9Q9IQH5</accession>
<proteinExistence type="predicted"/>
<gene>
    <name evidence="6" type="ORF">Daura_13850</name>
</gene>
<dbReference type="KEGG" id="daur:Daura_13850"/>
<dbReference type="InterPro" id="IPR011251">
    <property type="entry name" value="Luciferase-like_dom"/>
</dbReference>
<organism evidence="6 7">
    <name type="scientific">Dactylosporangium aurantiacum</name>
    <dbReference type="NCBI Taxonomy" id="35754"/>
    <lineage>
        <taxon>Bacteria</taxon>
        <taxon>Bacillati</taxon>
        <taxon>Actinomycetota</taxon>
        <taxon>Actinomycetes</taxon>
        <taxon>Micromonosporales</taxon>
        <taxon>Micromonosporaceae</taxon>
        <taxon>Dactylosporangium</taxon>
    </lineage>
</organism>
<evidence type="ECO:0000259" key="5">
    <source>
        <dbReference type="Pfam" id="PF00296"/>
    </source>
</evidence>
<dbReference type="PANTHER" id="PTHR42847">
    <property type="entry name" value="ALKANESULFONATE MONOOXYGENASE"/>
    <property type="match status" value="1"/>
</dbReference>
<evidence type="ECO:0000256" key="1">
    <source>
        <dbReference type="ARBA" id="ARBA00022630"/>
    </source>
</evidence>
<keyword evidence="4" id="KW-0503">Monooxygenase</keyword>
<sequence length="362" mass="39256">MSDPVFHWFLPTGGDDHAVGAGTHGGIIGAQDSAPLPRSATHRAPTLDYLTQIARAADQLGYTGVLTPTGAHCEDAWLTTAALIAETRRLRFLVAFRPGLITPVLAAQMAATFQRLSGGRLLLNVVIGSSAAEQRGYGDPLDHDARYDRAAEFLDVVRFAWTGERFDHRGFHYDVEGGLLREPPAVIPTVYLGGSSPAAIRLAARHADVYLTWGEPVELVAEKVAKVRAESGDRDLRFGIRLHVITRDTADQAWADAERLIAGLDDETIRQRQASLRGLDSVGQRRMLDLHGGDRDRLVVAPNLWAGIGLVRGGAGTALVGSHAEVAARIDEYRAAGIDEFILSGYPHLEEAYTFAEGVMRR</sequence>
<keyword evidence="2" id="KW-0288">FMN</keyword>
<evidence type="ECO:0000256" key="4">
    <source>
        <dbReference type="ARBA" id="ARBA00023033"/>
    </source>
</evidence>
<dbReference type="GO" id="GO:0046306">
    <property type="term" value="P:alkanesulfonate catabolic process"/>
    <property type="evidence" value="ECO:0007669"/>
    <property type="project" value="TreeGrafter"/>
</dbReference>
<reference evidence="6" key="1">
    <citation type="submission" date="2021-04" db="EMBL/GenBank/DDBJ databases">
        <title>Dactylosporangium aurantiacum NRRL B-8018 full assembly.</title>
        <authorList>
            <person name="Hartkoorn R.C."/>
            <person name="Beaudoing E."/>
            <person name="Hot D."/>
        </authorList>
    </citation>
    <scope>NUCLEOTIDE SEQUENCE</scope>
    <source>
        <strain evidence="6">NRRL B-8018</strain>
    </source>
</reference>
<dbReference type="InterPro" id="IPR036661">
    <property type="entry name" value="Luciferase-like_sf"/>
</dbReference>
<dbReference type="RefSeq" id="WP_033367144.1">
    <property type="nucleotide sequence ID" value="NZ_CP073767.1"/>
</dbReference>
<feature type="domain" description="Luciferase-like" evidence="5">
    <location>
        <begin position="40"/>
        <end position="340"/>
    </location>
</feature>